<evidence type="ECO:0008006" key="4">
    <source>
        <dbReference type="Google" id="ProtNLM"/>
    </source>
</evidence>
<keyword evidence="1" id="KW-0812">Transmembrane</keyword>
<keyword evidence="1" id="KW-0472">Membrane</keyword>
<sequence length="86" mass="9998">MGDSSSLSNWTYTDNPSLAILAVLFSLLIGVCLMNLFIGLLNIVIDKDNDRVSYLLLKAQRRWSDWFPEVIYYYASFDKTRKKLKK</sequence>
<evidence type="ECO:0000313" key="3">
    <source>
        <dbReference type="Proteomes" id="UP000615446"/>
    </source>
</evidence>
<dbReference type="Proteomes" id="UP000615446">
    <property type="component" value="Unassembled WGS sequence"/>
</dbReference>
<proteinExistence type="predicted"/>
<dbReference type="OrthoDB" id="2352140at2759"/>
<accession>A0A8H3QAB1</accession>
<feature type="transmembrane region" description="Helical" evidence="1">
    <location>
        <begin position="20"/>
        <end position="45"/>
    </location>
</feature>
<evidence type="ECO:0000256" key="1">
    <source>
        <dbReference type="SAM" id="Phobius"/>
    </source>
</evidence>
<name>A0A8H3QAB1_9GLOM</name>
<organism evidence="2 3">
    <name type="scientific">Rhizophagus clarus</name>
    <dbReference type="NCBI Taxonomy" id="94130"/>
    <lineage>
        <taxon>Eukaryota</taxon>
        <taxon>Fungi</taxon>
        <taxon>Fungi incertae sedis</taxon>
        <taxon>Mucoromycota</taxon>
        <taxon>Glomeromycotina</taxon>
        <taxon>Glomeromycetes</taxon>
        <taxon>Glomerales</taxon>
        <taxon>Glomeraceae</taxon>
        <taxon>Rhizophagus</taxon>
    </lineage>
</organism>
<keyword evidence="1" id="KW-1133">Transmembrane helix</keyword>
<dbReference type="EMBL" id="BLAL01000005">
    <property type="protein sequence ID" value="GES73235.1"/>
    <property type="molecule type" value="Genomic_DNA"/>
</dbReference>
<evidence type="ECO:0000313" key="2">
    <source>
        <dbReference type="EMBL" id="GES73235.1"/>
    </source>
</evidence>
<dbReference type="AlphaFoldDB" id="A0A8H3QAB1"/>
<gene>
    <name evidence="2" type="ORF">RCL2_000077700</name>
</gene>
<comment type="caution">
    <text evidence="2">The sequence shown here is derived from an EMBL/GenBank/DDBJ whole genome shotgun (WGS) entry which is preliminary data.</text>
</comment>
<reference evidence="2" key="1">
    <citation type="submission" date="2019-10" db="EMBL/GenBank/DDBJ databases">
        <title>Conservation and host-specific expression of non-tandemly repeated heterogenous ribosome RNA gene in arbuscular mycorrhizal fungi.</title>
        <authorList>
            <person name="Maeda T."/>
            <person name="Kobayashi Y."/>
            <person name="Nakagawa T."/>
            <person name="Ezawa T."/>
            <person name="Yamaguchi K."/>
            <person name="Bino T."/>
            <person name="Nishimoto Y."/>
            <person name="Shigenobu S."/>
            <person name="Kawaguchi M."/>
        </authorList>
    </citation>
    <scope>NUCLEOTIDE SEQUENCE</scope>
    <source>
        <strain evidence="2">HR1</strain>
    </source>
</reference>
<protein>
    <recommendedName>
        <fullName evidence="4">Ion transport domain-containing protein</fullName>
    </recommendedName>
</protein>